<keyword evidence="3" id="KW-1185">Reference proteome</keyword>
<feature type="transmembrane region" description="Helical" evidence="1">
    <location>
        <begin position="6"/>
        <end position="27"/>
    </location>
</feature>
<evidence type="ECO:0000313" key="2">
    <source>
        <dbReference type="EMBL" id="ALG96757.1"/>
    </source>
</evidence>
<dbReference type="Proteomes" id="UP000202536">
    <property type="component" value="Segment"/>
</dbReference>
<evidence type="ECO:0000313" key="3">
    <source>
        <dbReference type="Proteomes" id="UP000202536"/>
    </source>
</evidence>
<keyword evidence="1" id="KW-0472">Membrane</keyword>
<keyword evidence="1" id="KW-1133">Transmembrane helix</keyword>
<dbReference type="EMBL" id="KP282673">
    <property type="protein sequence ID" value="ALG96757.1"/>
    <property type="molecule type" value="Genomic_DNA"/>
</dbReference>
<dbReference type="KEGG" id="vg:26637847"/>
<keyword evidence="1" id="KW-0812">Transmembrane</keyword>
<sequence>MYIPSALKYLFIFIILIITLVIGYKVVKKFFIGVTNEPNPTG</sequence>
<proteinExistence type="predicted"/>
<dbReference type="GeneID" id="26637847"/>
<protein>
    <submittedName>
        <fullName evidence="2">Uncharacterized protein</fullName>
    </submittedName>
</protein>
<name>A0A0N9P6C7_9VIRU</name>
<organism evidence="2 3">
    <name type="scientific">Acidianus bottle-shaped virus 2 strain ABV2</name>
    <dbReference type="NCBI Taxonomy" id="1732173"/>
    <lineage>
        <taxon>Viruses</taxon>
        <taxon>Viruses incertae sedis</taxon>
        <taxon>Ampullaviridae</taxon>
        <taxon>Bottigliavirus</taxon>
        <taxon>Bottigliavirus puteoliense</taxon>
        <taxon>Bottigliavirus ABV2</taxon>
    </lineage>
</organism>
<evidence type="ECO:0000256" key="1">
    <source>
        <dbReference type="SAM" id="Phobius"/>
    </source>
</evidence>
<dbReference type="RefSeq" id="YP_009211279.1">
    <property type="nucleotide sequence ID" value="NC_028938.1"/>
</dbReference>
<reference evidence="2 3" key="1">
    <citation type="journal article" date="2015" name="Environ. Microbiol.">
        <title>Novel viral genomes identified from six metagenomes reveal wide distribution of archaeal viruses and high viral diversity in terrestrial hot springs.</title>
        <authorList>
            <person name="Gudbergsdottir S.R."/>
            <person name="Menzel P."/>
            <person name="Krogh A."/>
            <person name="Young M."/>
            <person name="Peng X."/>
        </authorList>
    </citation>
    <scope>NUCLEOTIDE SEQUENCE [LARGE SCALE GENOMIC DNA]</scope>
    <source>
        <strain evidence="2 3">ABV2</strain>
    </source>
</reference>
<accession>A0A0N9P6C7</accession>